<dbReference type="InterPro" id="IPR027417">
    <property type="entry name" value="P-loop_NTPase"/>
</dbReference>
<dbReference type="Proteomes" id="UP000735874">
    <property type="component" value="Unassembled WGS sequence"/>
</dbReference>
<dbReference type="Gene3D" id="1.10.150.50">
    <property type="entry name" value="Transcription Factor, Ets-1"/>
    <property type="match status" value="1"/>
</dbReference>
<dbReference type="InterPro" id="IPR013761">
    <property type="entry name" value="SAM/pointed_sf"/>
</dbReference>
<reference evidence="8" key="2">
    <citation type="submission" date="2018-05" db="EMBL/GenBank/DDBJ databases">
        <title>Effector identification in a new, highly contiguous assembly of the strawberry crown rot pathogen Phytophthora cactorum.</title>
        <authorList>
            <person name="Armitage A.D."/>
            <person name="Nellist C.F."/>
            <person name="Bates H."/>
            <person name="Vickerstaff R.J."/>
            <person name="Harrison R.J."/>
        </authorList>
    </citation>
    <scope>NUCLEOTIDE SEQUENCE</scope>
    <source>
        <strain evidence="4">15-7</strain>
        <strain evidence="5">4032</strain>
        <strain evidence="6">4040</strain>
        <strain evidence="7">P415</strain>
        <strain evidence="8">P421</strain>
    </source>
</reference>
<dbReference type="GO" id="GO:0005509">
    <property type="term" value="F:calcium ion binding"/>
    <property type="evidence" value="ECO:0007669"/>
    <property type="project" value="InterPro"/>
</dbReference>
<dbReference type="Pfam" id="PF13499">
    <property type="entry name" value="EF-hand_7"/>
    <property type="match status" value="1"/>
</dbReference>
<protein>
    <recommendedName>
        <fullName evidence="3">EF-hand domain-containing protein</fullName>
    </recommendedName>
</protein>
<keyword evidence="10" id="KW-1185">Reference proteome</keyword>
<dbReference type="PROSITE" id="PS50222">
    <property type="entry name" value="EF_HAND_2"/>
    <property type="match status" value="1"/>
</dbReference>
<evidence type="ECO:0000313" key="7">
    <source>
        <dbReference type="EMBL" id="KAG2996488.1"/>
    </source>
</evidence>
<dbReference type="OrthoDB" id="26525at2759"/>
<feature type="compositionally biased region" description="Polar residues" evidence="2">
    <location>
        <begin position="2802"/>
        <end position="2816"/>
    </location>
</feature>
<sequence length="2827" mass="318427">MTSKGSGVRVNPLSERDDPLETYEFVPDHLRHHFKADLQALLKDGSSREERDLVRHARQARSAHLAANLLLQQPTQLLYSNAIERAITARMTYSRALEGLEKYFNDVMAKVTQLESQYPNGVCDRNGVKIPTLVQTQRQIVNVCQGCLNDCDLYLGMYEALPSPPAVSSTPIIRFVACSTKSSMLHQKLECPLQALGDQKQPQTTDNQSRSTCITMQAMAAKEAVVVDDIADIEQNEIHRFSPNEASTGPFSCFPLVTDEPGKSTAVIGVLSVDSCRKAHRLLPQSMSVEALYAFLLRMQLKDAAMEFKKAKMDGARFLALTEIDLRHKQGFQRLKVATRNRLLELIRALQRGSRMHLPSENERAPPFTQDDDALEFLGGVSKLSGEFLAGYRRVNWIQEIANSTQNQACTAYDVYDVLIRAITRSIESLERVVVWKITKKTAEATQASVPSLFQWEIDVVASTSVPDDRLIPFLDGEERKMKRIALYKENEEAIQASRETESFVNTSLTRGGIINITKPDSSTTPDLYFCENATYHVSWSDRSIQTLLWAQLRQLLPIRSMNAKHFQLRQLCQKLQEEETEARKQKSELGRLKIIRINNPNGVVIILRDASRLHAVKYVLEVDFTAHFEPPQEIYDFLERAVAVAEQALLCVRGREARQAIRTRAVAKNIQRFQSIGLNPSGDALRALQDIVLSVFDDIVESLPGVHVQIAELQADGAQLKYTFVSKGSTVLGCTLNRSQGVSFKCLDTKQTVVVGATSKLRPLLQRFGALRSQPQAFDDAFPFIFVPLFHEDCCVGVLSVDSFQNVPKGRNDESHPEAGTLEFLVPLGKLLASAIYAKRRSYALHEIQLSCQEPLRSPQQLIFYACRALKDVMIGAWKVRIVEIDGLRGKTTLVYDFSESEREQARSWVFNVVRPMAFRWKELCTDTIANYLQPGQEQITDHVIKLLAAIREDEEERQKIVERHQLLITEEQTGPSNALRRSAVETEKPKLLEQQIADKYFFLLNETGENSTMLTEESTNRITNQKYIAHAMKLFLGTSTCLYSDVEAMGRPSSRIFLTITALPQFHATCDQIYLQRVASITSKFMAALVSRIRRSKERTDALNVFRDLCQKALISDDVSLADIGTNSRGGCYHHKLSPTKEVEMECLLQLQRDAVALIEQTLGSPNVYFGMSEPALRILRYTSASKFSIMAGKKLKHGYGVSFLTLEKQIPIVVTSRDAANDDETVSYFKKLRYFTSEFMEDRKWPFIVVPVGNLGVLALDNMQTYGQESHELQPELGVVDFLRKIGQSFAEVLAVIRERTILQRQQLRDEALFQVMKACENFKPSSNNTGTLSLYVPHLVIQQIENALNGVDAYIGLVEPLCERIRFICASSKSKMESKTVDTTQSLSFRVFATQRCIVIPQLPQYLKEQEISQQHSSEQGQKLKYFGGSNPPQGPFACVPIPFVGVLSVDIFPGAAGGVFSSAFPEDGVVTFLENVANYLGENIRTLAATDAKKLLPTLFRGNRTTFPLLFQETLATISRNLAAAFDLQALWYERDKQNGLWRRKRLLASMRRSTSEKYDETNPDAEFMLMQSLEDRHSRQDDSRDIENDNGTIVLPPVHQLPRYPEILVAHCSSTRDVADDEAVLIPTVLVLRRVKGATWMYDEEFLFSILPLINSLIELVSVRVEGIVARRLATRKINELCKSLENLPSAEAIQAMYKTMLPAAIETIAQAMSRDKCDVYLGQRELSDRTKSQVSHVQLRFVAASSQSFMHDVAIDLENADNSSLIVVQCLQNQKFAEVSLTRETSPVCSLTTKSAHRVYLADPMGDNYVLCADSLGEEAFVPGKRQVEPDVISFFKVAASRLQEVILSTRHRLSYDQLRSLTTRSHTDLRLFYSTILDGLRRDFVNIHSQQIVTLGEDFTSSFRLETWQRLSTRRPLKTLPEHYCSVNSCERTMIEHEIHSETQVLLPMTNLPQTLDMSRSRMQPVEGTERHGAFTCACLATMLDSSVAGQRGDAKLALCIFSHDAKATQEREMSRMGRRSMIPRDYGDSTIFFTNYQRQYFFAFAAVVADVYTHVFRACALETFAAELLMTLQEYLDAKDGIVVRFSQEDNNQQMMNDAAAVGTDDDGYGSTTSIAPTAQSRSTPIVLFSQQPNKNPPGRALSGKLEKKVRQFEASNTPLSIFMTKKTIPAPTKATQETVKTGPNSTGNSKPKRNPDKAAKRRGPISLFGGKKLFRYGKKKKQDQENERAKQQEQVIKSATELQGLSPSRAQQLRHEKVSLHVFIRAIEYQGRHDVIVFTVDKQSVSAASTVGTLTRQVKARAEVIATQMISNPPRGDEEINAKRFCSQSDDRGGGGFLLLSLLQKARESFQHIQGGFGGAMRQFLTGAQATARDSRSNASEDLGALFGSASEATVTPATALLRVTLVACGIKRESALDLNQSDLLKEYLRMQAGRKLLQLDPTDKKVWGIIGRARALLRSFDEVIHSLEPRFEEGEKPMGVKAEANVALYSLLDLLQAQSAVVRYLKHLETEITRERKQLYDEPATTLQCFVRQTQARMELKKRRREFRAALAIQCAFRQHLARRRVLFMKWTRAAVVVQRAYRRKRQRAKGSRPRRFTVQLLSVSQNYGTTGRSPSVVASVNEGWRTDMSSFSSFQEYLASKVGREQIKKEEELMWKHRKELEKERARLPRDEALREDASDLFELLDDAGSGELSRERTAALITRLHVPLNEEEVADVVAMMDSDGSGGISMDEFMRWFVHEFPLLQRRAPRVCGVVTKRDWQWVIQQSARSAILKRWRAIRAGAIATAPGGSSTHSAVENTEAQKNVIEEERVES</sequence>
<dbReference type="EMBL" id="RCMI01000036">
    <property type="protein sequence ID" value="KAG2940620.1"/>
    <property type="molecule type" value="Genomic_DNA"/>
</dbReference>
<dbReference type="InterPro" id="IPR002048">
    <property type="entry name" value="EF_hand_dom"/>
</dbReference>
<evidence type="ECO:0000313" key="6">
    <source>
        <dbReference type="EMBL" id="KAG2952348.1"/>
    </source>
</evidence>
<evidence type="ECO:0000313" key="9">
    <source>
        <dbReference type="EMBL" id="RAW39962.1"/>
    </source>
</evidence>
<keyword evidence="1" id="KW-0175">Coiled coil</keyword>
<dbReference type="EMBL" id="MJFZ01000056">
    <property type="protein sequence ID" value="RAW39962.1"/>
    <property type="molecule type" value="Genomic_DNA"/>
</dbReference>
<feature type="coiled-coil region" evidence="1">
    <location>
        <begin position="559"/>
        <end position="596"/>
    </location>
</feature>
<reference evidence="9 10" key="1">
    <citation type="submission" date="2018-01" db="EMBL/GenBank/DDBJ databases">
        <title>Draft genome of the strawberry crown rot pathogen Phytophthora cactorum.</title>
        <authorList>
            <person name="Armitage A.D."/>
            <person name="Lysoe E."/>
            <person name="Nellist C.F."/>
            <person name="Harrison R.J."/>
            <person name="Brurberg M.B."/>
        </authorList>
    </citation>
    <scope>NUCLEOTIDE SEQUENCE [LARGE SCALE GENOMIC DNA]</scope>
    <source>
        <strain evidence="9 10">10300</strain>
    </source>
</reference>
<dbReference type="EMBL" id="RCMK01000039">
    <property type="protein sequence ID" value="KAG2952348.1"/>
    <property type="molecule type" value="Genomic_DNA"/>
</dbReference>
<feature type="region of interest" description="Disordered" evidence="2">
    <location>
        <begin position="2800"/>
        <end position="2827"/>
    </location>
</feature>
<dbReference type="Proteomes" id="UP000251314">
    <property type="component" value="Unassembled WGS sequence"/>
</dbReference>
<dbReference type="SUPFAM" id="SSF52540">
    <property type="entry name" value="P-loop containing nucleoside triphosphate hydrolases"/>
    <property type="match status" value="1"/>
</dbReference>
<dbReference type="SUPFAM" id="SSF47473">
    <property type="entry name" value="EF-hand"/>
    <property type="match status" value="1"/>
</dbReference>
<dbReference type="EMBL" id="RCMG01000047">
    <property type="protein sequence ID" value="KAG2866052.1"/>
    <property type="molecule type" value="Genomic_DNA"/>
</dbReference>
<evidence type="ECO:0000313" key="5">
    <source>
        <dbReference type="EMBL" id="KAG2940620.1"/>
    </source>
</evidence>
<proteinExistence type="predicted"/>
<organism evidence="9 10">
    <name type="scientific">Phytophthora cactorum</name>
    <dbReference type="NCBI Taxonomy" id="29920"/>
    <lineage>
        <taxon>Eukaryota</taxon>
        <taxon>Sar</taxon>
        <taxon>Stramenopiles</taxon>
        <taxon>Oomycota</taxon>
        <taxon>Peronosporomycetes</taxon>
        <taxon>Peronosporales</taxon>
        <taxon>Peronosporaceae</taxon>
        <taxon>Phytophthora</taxon>
    </lineage>
</organism>
<evidence type="ECO:0000313" key="10">
    <source>
        <dbReference type="Proteomes" id="UP000251314"/>
    </source>
</evidence>
<dbReference type="EMBL" id="RCMV01000026">
    <property type="protein sequence ID" value="KAG3227852.1"/>
    <property type="molecule type" value="Genomic_DNA"/>
</dbReference>
<evidence type="ECO:0000313" key="8">
    <source>
        <dbReference type="EMBL" id="KAG3227852.1"/>
    </source>
</evidence>
<evidence type="ECO:0000313" key="4">
    <source>
        <dbReference type="EMBL" id="KAG2866052.1"/>
    </source>
</evidence>
<accession>A0A329SWL3</accession>
<dbReference type="Proteomes" id="UP000774804">
    <property type="component" value="Unassembled WGS sequence"/>
</dbReference>
<dbReference type="Gene3D" id="1.10.238.10">
    <property type="entry name" value="EF-hand"/>
    <property type="match status" value="1"/>
</dbReference>
<feature type="compositionally biased region" description="Polar residues" evidence="2">
    <location>
        <begin position="2186"/>
        <end position="2199"/>
    </location>
</feature>
<dbReference type="Proteomes" id="UP000697107">
    <property type="component" value="Unassembled WGS sequence"/>
</dbReference>
<evidence type="ECO:0000259" key="3">
    <source>
        <dbReference type="PROSITE" id="PS50222"/>
    </source>
</evidence>
<feature type="compositionally biased region" description="Low complexity" evidence="2">
    <location>
        <begin position="2176"/>
        <end position="2185"/>
    </location>
</feature>
<name>A0A329SWL3_9STRA</name>
<dbReference type="PROSITE" id="PS50096">
    <property type="entry name" value="IQ"/>
    <property type="match status" value="2"/>
</dbReference>
<gene>
    <name evidence="9" type="ORF">PC110_g3825</name>
    <name evidence="4" type="ORF">PC113_g3166</name>
    <name evidence="5" type="ORF">PC115_g2451</name>
    <name evidence="6" type="ORF">PC117_g2879</name>
    <name evidence="7" type="ORF">PC118_g2468</name>
    <name evidence="8" type="ORF">PC129_g1595</name>
</gene>
<dbReference type="InterPro" id="IPR011992">
    <property type="entry name" value="EF-hand-dom_pair"/>
</dbReference>
<dbReference type="STRING" id="29920.A0A329SWL3"/>
<dbReference type="CDD" id="cd00051">
    <property type="entry name" value="EFh"/>
    <property type="match status" value="1"/>
</dbReference>
<dbReference type="Proteomes" id="UP000760860">
    <property type="component" value="Unassembled WGS sequence"/>
</dbReference>
<dbReference type="VEuPathDB" id="FungiDB:PC110_g3825"/>
<evidence type="ECO:0000256" key="2">
    <source>
        <dbReference type="SAM" id="MobiDB-lite"/>
    </source>
</evidence>
<evidence type="ECO:0000256" key="1">
    <source>
        <dbReference type="SAM" id="Coils"/>
    </source>
</evidence>
<comment type="caution">
    <text evidence="9">The sequence shown here is derived from an EMBL/GenBank/DDBJ whole genome shotgun (WGS) entry which is preliminary data.</text>
</comment>
<dbReference type="Proteomes" id="UP000736787">
    <property type="component" value="Unassembled WGS sequence"/>
</dbReference>
<dbReference type="EMBL" id="RCML01000036">
    <property type="protein sequence ID" value="KAG2996488.1"/>
    <property type="molecule type" value="Genomic_DNA"/>
</dbReference>
<feature type="region of interest" description="Disordered" evidence="2">
    <location>
        <begin position="2176"/>
        <end position="2214"/>
    </location>
</feature>
<feature type="domain" description="EF-hand" evidence="3">
    <location>
        <begin position="2721"/>
        <end position="2756"/>
    </location>
</feature>